<dbReference type="Gene3D" id="3.10.20.440">
    <property type="entry name" value="2Fe-2S iron-sulphur cluster binding domain, sarcosine oxidase, alpha subunit, N-terminal domain"/>
    <property type="match status" value="1"/>
</dbReference>
<feature type="domain" description="2Fe-2S ferredoxin-type" evidence="8">
    <location>
        <begin position="56"/>
        <end position="136"/>
    </location>
</feature>
<dbReference type="InterPro" id="IPR007197">
    <property type="entry name" value="rSAM"/>
</dbReference>
<evidence type="ECO:0000256" key="4">
    <source>
        <dbReference type="ARBA" id="ARBA00022723"/>
    </source>
</evidence>
<keyword evidence="3" id="KW-0949">S-adenosyl-L-methionine</keyword>
<dbReference type="Pfam" id="PF00037">
    <property type="entry name" value="Fer4"/>
    <property type="match status" value="1"/>
</dbReference>
<gene>
    <name evidence="11" type="ORF">SAMN05660706_101182</name>
</gene>
<keyword evidence="11" id="KW-0670">Pyruvate</keyword>
<name>A0A1I6CQ87_9FIRM</name>
<dbReference type="InterPro" id="IPR013785">
    <property type="entry name" value="Aldolase_TIM"/>
</dbReference>
<protein>
    <submittedName>
        <fullName evidence="11">Pyruvate formate lyase activating enzyme</fullName>
    </submittedName>
</protein>
<feature type="domain" description="4Fe-4S ferredoxin-type" evidence="9">
    <location>
        <begin position="21"/>
        <end position="51"/>
    </location>
</feature>
<dbReference type="SUPFAM" id="SSF54292">
    <property type="entry name" value="2Fe-2S ferredoxin-like"/>
    <property type="match status" value="1"/>
</dbReference>
<evidence type="ECO:0000256" key="1">
    <source>
        <dbReference type="ARBA" id="ARBA00001966"/>
    </source>
</evidence>
<dbReference type="CDD" id="cd00207">
    <property type="entry name" value="fer2"/>
    <property type="match status" value="1"/>
</dbReference>
<evidence type="ECO:0000313" key="12">
    <source>
        <dbReference type="Proteomes" id="UP000199584"/>
    </source>
</evidence>
<dbReference type="GO" id="GO:0016491">
    <property type="term" value="F:oxidoreductase activity"/>
    <property type="evidence" value="ECO:0007669"/>
    <property type="project" value="UniProtKB-KW"/>
</dbReference>
<dbReference type="InterPro" id="IPR036010">
    <property type="entry name" value="2Fe-2S_ferredoxin-like_sf"/>
</dbReference>
<evidence type="ECO:0000256" key="7">
    <source>
        <dbReference type="ARBA" id="ARBA00023014"/>
    </source>
</evidence>
<keyword evidence="4" id="KW-0479">Metal-binding</keyword>
<dbReference type="SUPFAM" id="SSF102114">
    <property type="entry name" value="Radical SAM enzymes"/>
    <property type="match status" value="1"/>
</dbReference>
<evidence type="ECO:0000259" key="8">
    <source>
        <dbReference type="PROSITE" id="PS51085"/>
    </source>
</evidence>
<dbReference type="InterPro" id="IPR058240">
    <property type="entry name" value="rSAM_sf"/>
</dbReference>
<keyword evidence="12" id="KW-1185">Reference proteome</keyword>
<dbReference type="Pfam" id="PF04055">
    <property type="entry name" value="Radical_SAM"/>
    <property type="match status" value="1"/>
</dbReference>
<organism evidence="11 12">
    <name type="scientific">Desulfoscipio geothermicus DSM 3669</name>
    <dbReference type="NCBI Taxonomy" id="1121426"/>
    <lineage>
        <taxon>Bacteria</taxon>
        <taxon>Bacillati</taxon>
        <taxon>Bacillota</taxon>
        <taxon>Clostridia</taxon>
        <taxon>Eubacteriales</taxon>
        <taxon>Desulfallaceae</taxon>
        <taxon>Desulfoscipio</taxon>
    </lineage>
</organism>
<dbReference type="SUPFAM" id="SSF54862">
    <property type="entry name" value="4Fe-4S ferredoxins"/>
    <property type="match status" value="1"/>
</dbReference>
<dbReference type="AlphaFoldDB" id="A0A1I6CQ87"/>
<dbReference type="PROSITE" id="PS51379">
    <property type="entry name" value="4FE4S_FER_2"/>
    <property type="match status" value="1"/>
</dbReference>
<dbReference type="PROSITE" id="PS00198">
    <property type="entry name" value="4FE4S_FER_1"/>
    <property type="match status" value="1"/>
</dbReference>
<dbReference type="InterPro" id="IPR017900">
    <property type="entry name" value="4Fe4S_Fe_S_CS"/>
</dbReference>
<proteinExistence type="predicted"/>
<keyword evidence="2" id="KW-0004">4Fe-4S</keyword>
<dbReference type="SFLD" id="SFLDS00029">
    <property type="entry name" value="Radical_SAM"/>
    <property type="match status" value="1"/>
</dbReference>
<evidence type="ECO:0000259" key="9">
    <source>
        <dbReference type="PROSITE" id="PS51379"/>
    </source>
</evidence>
<dbReference type="CDD" id="cd01335">
    <property type="entry name" value="Radical_SAM"/>
    <property type="match status" value="1"/>
</dbReference>
<dbReference type="InterPro" id="IPR034457">
    <property type="entry name" value="Organic_radical-activating"/>
</dbReference>
<dbReference type="OrthoDB" id="9782387at2"/>
<sequence length="412" mass="45252">MAAILHVAQSNSNCIDCGFCKYFTCSWDSKCTGCGACVIGCPNNARELKETKENRRPVRLTIDGVQCEVPGQITILKTLELNGYKINHHHEHEEGIHAPCRTGGCGECSVLVDGVLKPSCVTPVKDGMEVITDNSVIIKYPPQRIASIFNKNLHQMADLQGINETSFFMHGCNMNCAACHNWDITFSSIGRPTTPDQLLQQLSAKKNGSGINRIGISGGEATLNRRWLVEFVKKVSMYASDGTRIQLDTNASILSNDYVDELIDAGVTDISPDLKGVTVGSFKKLTGLKDKTVAARYLGNAWQVVRYIIEQCADKLFTVVGIPFHKDLSTAEELYQIGKKLAAINPDVAVNLIEYQAAFRKRDLAYISEDETENSLAILQDAGLRNVLCQRAAEMPLAVHPLDLLIGEECGW</sequence>
<dbReference type="RefSeq" id="WP_092481577.1">
    <property type="nucleotide sequence ID" value="NZ_FOYM01000001.1"/>
</dbReference>
<keyword evidence="6" id="KW-0408">Iron</keyword>
<dbReference type="GO" id="GO:0016829">
    <property type="term" value="F:lyase activity"/>
    <property type="evidence" value="ECO:0007669"/>
    <property type="project" value="UniProtKB-KW"/>
</dbReference>
<dbReference type="PROSITE" id="PS51085">
    <property type="entry name" value="2FE2S_FER_2"/>
    <property type="match status" value="1"/>
</dbReference>
<dbReference type="PANTHER" id="PTHR30352:SF5">
    <property type="entry name" value="PYRUVATE FORMATE-LYASE 1-ACTIVATING ENZYME"/>
    <property type="match status" value="1"/>
</dbReference>
<dbReference type="InterPro" id="IPR042204">
    <property type="entry name" value="2Fe-2S-bd_N"/>
</dbReference>
<dbReference type="PROSITE" id="PS51918">
    <property type="entry name" value="RADICAL_SAM"/>
    <property type="match status" value="1"/>
</dbReference>
<reference evidence="12" key="1">
    <citation type="submission" date="2016-10" db="EMBL/GenBank/DDBJ databases">
        <authorList>
            <person name="Varghese N."/>
            <person name="Submissions S."/>
        </authorList>
    </citation>
    <scope>NUCLEOTIDE SEQUENCE [LARGE SCALE GENOMIC DNA]</scope>
    <source>
        <strain evidence="12">DSM 3669</strain>
    </source>
</reference>
<dbReference type="EMBL" id="FOYM01000001">
    <property type="protein sequence ID" value="SFQ95366.1"/>
    <property type="molecule type" value="Genomic_DNA"/>
</dbReference>
<dbReference type="Pfam" id="PF13510">
    <property type="entry name" value="Fer2_4"/>
    <property type="match status" value="1"/>
</dbReference>
<keyword evidence="5" id="KW-0560">Oxidoreductase</keyword>
<dbReference type="InterPro" id="IPR001041">
    <property type="entry name" value="2Fe-2S_ferredoxin-type"/>
</dbReference>
<dbReference type="GO" id="GO:0051539">
    <property type="term" value="F:4 iron, 4 sulfur cluster binding"/>
    <property type="evidence" value="ECO:0007669"/>
    <property type="project" value="UniProtKB-KW"/>
</dbReference>
<feature type="domain" description="Radical SAM core" evidence="10">
    <location>
        <begin position="158"/>
        <end position="385"/>
    </location>
</feature>
<evidence type="ECO:0000256" key="5">
    <source>
        <dbReference type="ARBA" id="ARBA00023002"/>
    </source>
</evidence>
<evidence type="ECO:0000256" key="6">
    <source>
        <dbReference type="ARBA" id="ARBA00023004"/>
    </source>
</evidence>
<evidence type="ECO:0000256" key="3">
    <source>
        <dbReference type="ARBA" id="ARBA00022691"/>
    </source>
</evidence>
<evidence type="ECO:0000313" key="11">
    <source>
        <dbReference type="EMBL" id="SFQ95366.1"/>
    </source>
</evidence>
<evidence type="ECO:0000256" key="2">
    <source>
        <dbReference type="ARBA" id="ARBA00022485"/>
    </source>
</evidence>
<dbReference type="Proteomes" id="UP000199584">
    <property type="component" value="Unassembled WGS sequence"/>
</dbReference>
<keyword evidence="7" id="KW-0411">Iron-sulfur</keyword>
<dbReference type="GO" id="GO:0046872">
    <property type="term" value="F:metal ion binding"/>
    <property type="evidence" value="ECO:0007669"/>
    <property type="project" value="UniProtKB-KW"/>
</dbReference>
<dbReference type="InterPro" id="IPR017896">
    <property type="entry name" value="4Fe4S_Fe-S-bd"/>
</dbReference>
<comment type="cofactor">
    <cofactor evidence="1">
        <name>[4Fe-4S] cluster</name>
        <dbReference type="ChEBI" id="CHEBI:49883"/>
    </cofactor>
</comment>
<dbReference type="PANTHER" id="PTHR30352">
    <property type="entry name" value="PYRUVATE FORMATE-LYASE-ACTIVATING ENZYME"/>
    <property type="match status" value="1"/>
</dbReference>
<dbReference type="Gene3D" id="3.20.20.70">
    <property type="entry name" value="Aldolase class I"/>
    <property type="match status" value="1"/>
</dbReference>
<dbReference type="STRING" id="39060.SAMN05660706_101182"/>
<keyword evidence="11" id="KW-0456">Lyase</keyword>
<evidence type="ECO:0000259" key="10">
    <source>
        <dbReference type="PROSITE" id="PS51918"/>
    </source>
</evidence>
<accession>A0A1I6CQ87</accession>